<dbReference type="Gene3D" id="3.40.30.10">
    <property type="entry name" value="Glutaredoxin"/>
    <property type="match status" value="1"/>
</dbReference>
<dbReference type="InterPro" id="IPR017937">
    <property type="entry name" value="Thioredoxin_CS"/>
</dbReference>
<dbReference type="InterPro" id="IPR050620">
    <property type="entry name" value="Thioredoxin_H-type-like"/>
</dbReference>
<proteinExistence type="predicted"/>
<protein>
    <recommendedName>
        <fullName evidence="3">Thioredoxin domain-containing protein</fullName>
    </recommendedName>
</protein>
<organism evidence="4 5">
    <name type="scientific">Pedobacter paludis</name>
    <dbReference type="NCBI Taxonomy" id="2203212"/>
    <lineage>
        <taxon>Bacteria</taxon>
        <taxon>Pseudomonadati</taxon>
        <taxon>Bacteroidota</taxon>
        <taxon>Sphingobacteriia</taxon>
        <taxon>Sphingobacteriales</taxon>
        <taxon>Sphingobacteriaceae</taxon>
        <taxon>Pedobacter</taxon>
    </lineage>
</organism>
<keyword evidence="1" id="KW-0676">Redox-active center</keyword>
<dbReference type="Proteomes" id="UP000245391">
    <property type="component" value="Unassembled WGS sequence"/>
</dbReference>
<sequence>MRKLSILLLFILPFLVKAQDKGIHFEHGLTWEQVKAKAKAENKLIFIDCYATWCGPCKMMSNTVFPQEKAGTFFNKNFISVKLQFDTTAKDNSEVKAWHAVAADIQKKYEIKAFPTFLFMNSDGEAVHRMVGASSTADEFVALASDAIDPSKQYYTVAKKYNEGERDPSVLRNMAIAMLKEGNDTAAVRLTSEYIATQKTMFTKDNIQLISYFTRSGADNGFKFFYNNMAKVDSVMGPETAANILKPIIEEEEVNSKAFVSRSKTDWATVKANAIAKYPAMAQYVDKMVISCRIRYYSNTADWKNFADAAVDYMKSYGDMASPETLNNLAWDVFKNCTDVKYLTQAADWSKASFKGGDNPVYMDTYANILYKLGKKKEALVMENKAVALAGKSNNASYLETLNKMKKGLKTW</sequence>
<dbReference type="PANTHER" id="PTHR10438:SF468">
    <property type="entry name" value="THIOREDOXIN-1-RELATED"/>
    <property type="match status" value="1"/>
</dbReference>
<feature type="domain" description="Thioredoxin" evidence="3">
    <location>
        <begin position="12"/>
        <end position="149"/>
    </location>
</feature>
<dbReference type="PANTHER" id="PTHR10438">
    <property type="entry name" value="THIOREDOXIN"/>
    <property type="match status" value="1"/>
</dbReference>
<evidence type="ECO:0000259" key="3">
    <source>
        <dbReference type="PROSITE" id="PS51352"/>
    </source>
</evidence>
<dbReference type="InterPro" id="IPR036249">
    <property type="entry name" value="Thioredoxin-like_sf"/>
</dbReference>
<feature type="signal peptide" evidence="2">
    <location>
        <begin position="1"/>
        <end position="18"/>
    </location>
</feature>
<dbReference type="InterPro" id="IPR013766">
    <property type="entry name" value="Thioredoxin_domain"/>
</dbReference>
<feature type="chain" id="PRO_5016460580" description="Thioredoxin domain-containing protein" evidence="2">
    <location>
        <begin position="19"/>
        <end position="412"/>
    </location>
</feature>
<dbReference type="PROSITE" id="PS51352">
    <property type="entry name" value="THIOREDOXIN_2"/>
    <property type="match status" value="1"/>
</dbReference>
<evidence type="ECO:0000313" key="4">
    <source>
        <dbReference type="EMBL" id="PWS30512.1"/>
    </source>
</evidence>
<dbReference type="PROSITE" id="PS00194">
    <property type="entry name" value="THIOREDOXIN_1"/>
    <property type="match status" value="1"/>
</dbReference>
<dbReference type="EMBL" id="QGNY01000006">
    <property type="protein sequence ID" value="PWS30512.1"/>
    <property type="molecule type" value="Genomic_DNA"/>
</dbReference>
<name>A0A317EVN1_9SPHI</name>
<keyword evidence="5" id="KW-1185">Reference proteome</keyword>
<reference evidence="5" key="1">
    <citation type="submission" date="2018-05" db="EMBL/GenBank/DDBJ databases">
        <title>Pedobacter paludis sp. nov., isolated from wetland soil.</title>
        <authorList>
            <person name="Zhang Y."/>
        </authorList>
    </citation>
    <scope>NUCLEOTIDE SEQUENCE [LARGE SCALE GENOMIC DNA]</scope>
    <source>
        <strain evidence="5">R-8</strain>
    </source>
</reference>
<evidence type="ECO:0000313" key="5">
    <source>
        <dbReference type="Proteomes" id="UP000245391"/>
    </source>
</evidence>
<dbReference type="RefSeq" id="WP_109931132.1">
    <property type="nucleotide sequence ID" value="NZ_QGNY01000006.1"/>
</dbReference>
<dbReference type="Pfam" id="PF00085">
    <property type="entry name" value="Thioredoxin"/>
    <property type="match status" value="1"/>
</dbReference>
<dbReference type="CDD" id="cd02947">
    <property type="entry name" value="TRX_family"/>
    <property type="match status" value="1"/>
</dbReference>
<comment type="caution">
    <text evidence="4">The sequence shown here is derived from an EMBL/GenBank/DDBJ whole genome shotgun (WGS) entry which is preliminary data.</text>
</comment>
<dbReference type="OrthoDB" id="120730at2"/>
<dbReference type="AlphaFoldDB" id="A0A317EVN1"/>
<dbReference type="SUPFAM" id="SSF52833">
    <property type="entry name" value="Thioredoxin-like"/>
    <property type="match status" value="1"/>
</dbReference>
<accession>A0A317EVN1</accession>
<gene>
    <name evidence="4" type="ORF">DF947_16365</name>
</gene>
<keyword evidence="2" id="KW-0732">Signal</keyword>
<evidence type="ECO:0000256" key="1">
    <source>
        <dbReference type="ARBA" id="ARBA00023284"/>
    </source>
</evidence>
<evidence type="ECO:0000256" key="2">
    <source>
        <dbReference type="SAM" id="SignalP"/>
    </source>
</evidence>